<dbReference type="OrthoDB" id="3972908at2759"/>
<dbReference type="AlphaFoldDB" id="A0A1L0AYH0"/>
<keyword evidence="2" id="KW-1185">Reference proteome</keyword>
<dbReference type="VEuPathDB" id="FungiDB:HGUI_01386"/>
<protein>
    <submittedName>
        <fullName evidence="1">Uncharacterized protein</fullName>
    </submittedName>
</protein>
<dbReference type="Proteomes" id="UP000183365">
    <property type="component" value="Unassembled WGS sequence"/>
</dbReference>
<accession>A0A1L0AYH0</accession>
<evidence type="ECO:0000313" key="2">
    <source>
        <dbReference type="Proteomes" id="UP000183365"/>
    </source>
</evidence>
<evidence type="ECO:0000313" key="1">
    <source>
        <dbReference type="EMBL" id="SGZ39186.1"/>
    </source>
</evidence>
<proteinExistence type="predicted"/>
<reference evidence="2" key="1">
    <citation type="submission" date="2016-11" db="EMBL/GenBank/DDBJ databases">
        <authorList>
            <person name="Guldener U."/>
        </authorList>
    </citation>
    <scope>NUCLEOTIDE SEQUENCE [LARGE SCALE GENOMIC DNA]</scope>
</reference>
<organism evidence="1 2">
    <name type="scientific">Hanseniaspora guilliermondii</name>
    <dbReference type="NCBI Taxonomy" id="56406"/>
    <lineage>
        <taxon>Eukaryota</taxon>
        <taxon>Fungi</taxon>
        <taxon>Dikarya</taxon>
        <taxon>Ascomycota</taxon>
        <taxon>Saccharomycotina</taxon>
        <taxon>Saccharomycetes</taxon>
        <taxon>Saccharomycodales</taxon>
        <taxon>Saccharomycodaceae</taxon>
        <taxon>Hanseniaspora</taxon>
    </lineage>
</organism>
<name>A0A1L0AYH0_9ASCO</name>
<sequence length="561" mass="64683">MISIDEWPYLPGSLKPELLTIVSSSDPVTHTHKILHKPCSTNPNLVFSLKKGLSRKKSQKLKIYYKVESPKQSSTKCFKAVFSLPQIDADMHLGKEIIDYNWETVKTLRNSTARLFLTLTTDSYIIVYELPEPIITADSSPDTKSCSLIHIRKHAISIDDTYSCTSSFGPVSTQIALPSLNLDYSFYSDFFTYNENFKQLNSEETFGKASPFGKIHRDIFSTYYNEIIKTVKGQTWLFDDKSNECGNIFMISKFQSEASNQAFIQFNNLILTEDKQRASEIFNKLSSDFEDLFVLNFWDFINLRQRLKYSALLAEHDFSILKSSINKIDDAWVSIINTGNSSNDIDLFGVLIDLLVVGFVDDMKITQLEKCFSAKNLKKLASCVTSLYENSKKVTSLIMSLEALRLNTHYCVSFLESERRFCSLIEADFLPYCQKLVNKLDSFFEDKQHGSEFNENLLSTTLNLEALHHESFFLWINDLSKNRFAINKININDLSTDKMIYDYLKVEQRKYINQINKQEDNSKIVRLLLQTVEDMDLKKLSLNDESEHLPSKLQTFINDYT</sequence>
<gene>
    <name evidence="1" type="ORF">HGUI_01386</name>
</gene>
<dbReference type="EMBL" id="FQNF01000019">
    <property type="protein sequence ID" value="SGZ39186.1"/>
    <property type="molecule type" value="Genomic_DNA"/>
</dbReference>